<comment type="cofactor">
    <cofactor evidence="8">
        <name>Mg(2+)</name>
        <dbReference type="ChEBI" id="CHEBI:18420"/>
    </cofactor>
</comment>
<keyword evidence="3 8" id="KW-0479">Metal-binding</keyword>
<dbReference type="PIRSF" id="PIRSF015589">
    <property type="entry name" value="PP_kinase"/>
    <property type="match status" value="1"/>
</dbReference>
<evidence type="ECO:0000256" key="9">
    <source>
        <dbReference type="RuleBase" id="RU003800"/>
    </source>
</evidence>
<dbReference type="Proteomes" id="UP000007880">
    <property type="component" value="Chromosome"/>
</dbReference>
<dbReference type="Pfam" id="PF13090">
    <property type="entry name" value="PP_kinase_C"/>
    <property type="match status" value="1"/>
</dbReference>
<dbReference type="SUPFAM" id="SSF56024">
    <property type="entry name" value="Phospholipase D/nuclease"/>
    <property type="match status" value="2"/>
</dbReference>
<dbReference type="GO" id="GO:0008976">
    <property type="term" value="F:polyphosphate kinase activity"/>
    <property type="evidence" value="ECO:0007669"/>
    <property type="project" value="UniProtKB-UniRule"/>
</dbReference>
<feature type="active site" description="Phosphohistidine intermediate" evidence="8">
    <location>
        <position position="451"/>
    </location>
</feature>
<feature type="binding site" evidence="8">
    <location>
        <position position="56"/>
    </location>
    <ligand>
        <name>ATP</name>
        <dbReference type="ChEBI" id="CHEBI:30616"/>
    </ligand>
</feature>
<dbReference type="InterPro" id="IPR041108">
    <property type="entry name" value="PP_kinase_C_1"/>
</dbReference>
<accession>I0I867</accession>
<keyword evidence="5 8" id="KW-0418">Kinase</keyword>
<dbReference type="PANTHER" id="PTHR30218">
    <property type="entry name" value="POLYPHOSPHATE KINASE"/>
    <property type="match status" value="1"/>
</dbReference>
<feature type="binding site" evidence="8">
    <location>
        <position position="580"/>
    </location>
    <ligand>
        <name>ATP</name>
        <dbReference type="ChEBI" id="CHEBI:30616"/>
    </ligand>
</feature>
<dbReference type="GO" id="GO:0006799">
    <property type="term" value="P:polyphosphate biosynthetic process"/>
    <property type="evidence" value="ECO:0007669"/>
    <property type="project" value="UniProtKB-UniRule"/>
</dbReference>
<evidence type="ECO:0000259" key="10">
    <source>
        <dbReference type="Pfam" id="PF02503"/>
    </source>
</evidence>
<evidence type="ECO:0000259" key="11">
    <source>
        <dbReference type="Pfam" id="PF13089"/>
    </source>
</evidence>
<dbReference type="HAMAP" id="MF_00347">
    <property type="entry name" value="Polyphosphate_kinase"/>
    <property type="match status" value="1"/>
</dbReference>
<dbReference type="InterPro" id="IPR036830">
    <property type="entry name" value="PP_kinase_middle_dom_sf"/>
</dbReference>
<protein>
    <recommendedName>
        <fullName evidence="8 9">Polyphosphate kinase</fullName>
        <ecNumber evidence="8 9">2.7.4.1</ecNumber>
    </recommendedName>
    <alternativeName>
        <fullName evidence="8">ATP-polyphosphate phosphotransferase</fullName>
    </alternativeName>
    <alternativeName>
        <fullName evidence="8">Polyphosphoric acid kinase</fullName>
    </alternativeName>
</protein>
<keyword evidence="2 8" id="KW-0808">Transferase</keyword>
<evidence type="ECO:0000256" key="8">
    <source>
        <dbReference type="HAMAP-Rule" id="MF_00347"/>
    </source>
</evidence>
<dbReference type="FunFam" id="3.30.870.10:FF:000001">
    <property type="entry name" value="Polyphosphate kinase"/>
    <property type="match status" value="1"/>
</dbReference>
<dbReference type="Pfam" id="PF02503">
    <property type="entry name" value="PP_kinase"/>
    <property type="match status" value="1"/>
</dbReference>
<comment type="similarity">
    <text evidence="8 9">Belongs to the polyphosphate kinase 1 (PPK1) family.</text>
</comment>
<organism evidence="14 15">
    <name type="scientific">Caldilinea aerophila (strain DSM 14535 / JCM 11387 / NBRC 104270 / STL-6-O1)</name>
    <dbReference type="NCBI Taxonomy" id="926550"/>
    <lineage>
        <taxon>Bacteria</taxon>
        <taxon>Bacillati</taxon>
        <taxon>Chloroflexota</taxon>
        <taxon>Caldilineae</taxon>
        <taxon>Caldilineales</taxon>
        <taxon>Caldilineaceae</taxon>
        <taxon>Caldilinea</taxon>
    </lineage>
</organism>
<keyword evidence="1 8" id="KW-0597">Phosphoprotein</keyword>
<dbReference type="CDD" id="cd09168">
    <property type="entry name" value="PLDc_PaPPK1_C2_like"/>
    <property type="match status" value="1"/>
</dbReference>
<dbReference type="STRING" id="926550.CLDAP_34150"/>
<evidence type="ECO:0000256" key="4">
    <source>
        <dbReference type="ARBA" id="ARBA00022741"/>
    </source>
</evidence>
<dbReference type="PANTHER" id="PTHR30218:SF0">
    <property type="entry name" value="POLYPHOSPHATE KINASE"/>
    <property type="match status" value="1"/>
</dbReference>
<evidence type="ECO:0000259" key="12">
    <source>
        <dbReference type="Pfam" id="PF13090"/>
    </source>
</evidence>
<evidence type="ECO:0000256" key="3">
    <source>
        <dbReference type="ARBA" id="ARBA00022723"/>
    </source>
</evidence>
<dbReference type="Gene3D" id="3.30.1840.10">
    <property type="entry name" value="Polyphosphate kinase middle domain"/>
    <property type="match status" value="1"/>
</dbReference>
<dbReference type="NCBIfam" id="NF003918">
    <property type="entry name" value="PRK05443.1-2"/>
    <property type="match status" value="1"/>
</dbReference>
<dbReference type="EC" id="2.7.4.1" evidence="8 9"/>
<feature type="domain" description="Polyphosphate kinase N-terminal" evidence="11">
    <location>
        <begin position="18"/>
        <end position="123"/>
    </location>
</feature>
<dbReference type="InterPro" id="IPR003414">
    <property type="entry name" value="PP_kinase"/>
</dbReference>
<name>I0I867_CALAS</name>
<comment type="catalytic activity">
    <reaction evidence="8 9">
        <text>[phosphate](n) + ATP = [phosphate](n+1) + ADP</text>
        <dbReference type="Rhea" id="RHEA:19573"/>
        <dbReference type="Rhea" id="RHEA-COMP:9859"/>
        <dbReference type="Rhea" id="RHEA-COMP:14280"/>
        <dbReference type="ChEBI" id="CHEBI:16838"/>
        <dbReference type="ChEBI" id="CHEBI:30616"/>
        <dbReference type="ChEBI" id="CHEBI:456216"/>
        <dbReference type="EC" id="2.7.4.1"/>
    </reaction>
</comment>
<dbReference type="SUPFAM" id="SSF140356">
    <property type="entry name" value="PPK N-terminal domain-like"/>
    <property type="match status" value="1"/>
</dbReference>
<keyword evidence="7 8" id="KW-0460">Magnesium</keyword>
<dbReference type="HOGENOM" id="CLU_009678_5_0_0"/>
<evidence type="ECO:0000259" key="13">
    <source>
        <dbReference type="Pfam" id="PF17941"/>
    </source>
</evidence>
<dbReference type="Pfam" id="PF13089">
    <property type="entry name" value="PP_kinase_N"/>
    <property type="match status" value="1"/>
</dbReference>
<evidence type="ECO:0000313" key="15">
    <source>
        <dbReference type="Proteomes" id="UP000007880"/>
    </source>
</evidence>
<dbReference type="NCBIfam" id="NF003921">
    <property type="entry name" value="PRK05443.2-2"/>
    <property type="match status" value="1"/>
</dbReference>
<dbReference type="InterPro" id="IPR025200">
    <property type="entry name" value="PPK_C_dom2"/>
</dbReference>
<dbReference type="InterPro" id="IPR024953">
    <property type="entry name" value="PP_kinase_middle"/>
</dbReference>
<feature type="binding site" evidence="8">
    <location>
        <position position="421"/>
    </location>
    <ligand>
        <name>Mg(2+)</name>
        <dbReference type="ChEBI" id="CHEBI:18420"/>
    </ligand>
</feature>
<keyword evidence="4 8" id="KW-0547">Nucleotide-binding</keyword>
<comment type="PTM">
    <text evidence="8 9">An intermediate of this reaction is the autophosphorylated ppk in which a phosphate is covalently linked to a histidine residue through a N-P bond.</text>
</comment>
<dbReference type="KEGG" id="cap:CLDAP_34150"/>
<feature type="domain" description="Polyphosphate kinase C-terminal" evidence="13">
    <location>
        <begin position="346"/>
        <end position="511"/>
    </location>
</feature>
<dbReference type="Pfam" id="PF17941">
    <property type="entry name" value="PP_kinase_C_1"/>
    <property type="match status" value="1"/>
</dbReference>
<dbReference type="GO" id="GO:0046872">
    <property type="term" value="F:metal ion binding"/>
    <property type="evidence" value="ECO:0007669"/>
    <property type="project" value="UniProtKB-KW"/>
</dbReference>
<evidence type="ECO:0000256" key="7">
    <source>
        <dbReference type="ARBA" id="ARBA00022842"/>
    </source>
</evidence>
<dbReference type="AlphaFoldDB" id="I0I867"/>
<dbReference type="eggNOG" id="COG0855">
    <property type="taxonomic scope" value="Bacteria"/>
</dbReference>
<dbReference type="InterPro" id="IPR025198">
    <property type="entry name" value="PPK_N_dom"/>
</dbReference>
<evidence type="ECO:0000256" key="2">
    <source>
        <dbReference type="ARBA" id="ARBA00022679"/>
    </source>
</evidence>
<dbReference type="EMBL" id="AP012337">
    <property type="protein sequence ID" value="BAM01455.1"/>
    <property type="molecule type" value="Genomic_DNA"/>
</dbReference>
<evidence type="ECO:0000256" key="1">
    <source>
        <dbReference type="ARBA" id="ARBA00022553"/>
    </source>
</evidence>
<dbReference type="CDD" id="cd09165">
    <property type="entry name" value="PLDc_PaPPK1_C1_like"/>
    <property type="match status" value="1"/>
</dbReference>
<feature type="domain" description="Polyphosphate kinase C-terminal" evidence="12">
    <location>
        <begin position="520"/>
        <end position="681"/>
    </location>
</feature>
<dbReference type="PATRIC" id="fig|926550.5.peg.3684"/>
<keyword evidence="6 8" id="KW-0067">ATP-binding</keyword>
<dbReference type="Gene3D" id="1.20.58.310">
    <property type="entry name" value="Polyphosphate kinase N-terminal domain"/>
    <property type="match status" value="1"/>
</dbReference>
<reference evidence="14 15" key="1">
    <citation type="submission" date="2012-02" db="EMBL/GenBank/DDBJ databases">
        <title>Complete genome sequence of Caldilinea aerophila DSM 14535 (= NBRC 102666).</title>
        <authorList>
            <person name="Oguchi A."/>
            <person name="Hosoyama A."/>
            <person name="Sekine M."/>
            <person name="Fukai R."/>
            <person name="Kato Y."/>
            <person name="Nakamura S."/>
            <person name="Hanada S."/>
            <person name="Yamazaki S."/>
            <person name="Fujita N."/>
        </authorList>
    </citation>
    <scope>NUCLEOTIDE SEQUENCE [LARGE SCALE GENOMIC DNA]</scope>
    <source>
        <strain evidence="15">DSM 14535 / JCM 11387 / NBRC 104270 / STL-6-O1</strain>
    </source>
</reference>
<evidence type="ECO:0000313" key="14">
    <source>
        <dbReference type="EMBL" id="BAM01455.1"/>
    </source>
</evidence>
<feature type="binding site" evidence="8">
    <location>
        <position position="484"/>
    </location>
    <ligand>
        <name>ATP</name>
        <dbReference type="ChEBI" id="CHEBI:30616"/>
    </ligand>
</feature>
<feature type="binding site" evidence="8">
    <location>
        <position position="608"/>
    </location>
    <ligand>
        <name>ATP</name>
        <dbReference type="ChEBI" id="CHEBI:30616"/>
    </ligand>
</feature>
<gene>
    <name evidence="8 14" type="primary">ppk</name>
    <name evidence="14" type="ordered locus">CLDAP_34150</name>
</gene>
<dbReference type="InterPro" id="IPR036832">
    <property type="entry name" value="PPK_N_dom_sf"/>
</dbReference>
<dbReference type="GO" id="GO:0005524">
    <property type="term" value="F:ATP binding"/>
    <property type="evidence" value="ECO:0007669"/>
    <property type="project" value="UniProtKB-KW"/>
</dbReference>
<dbReference type="GO" id="GO:0009358">
    <property type="term" value="C:polyphosphate kinase complex"/>
    <property type="evidence" value="ECO:0007669"/>
    <property type="project" value="InterPro"/>
</dbReference>
<sequence>MQPSPPPANADLDEPRLFFNRELSWVDFNWRVLALAIDERTPLLERVKFVAITASNLDEFIQKRIGGLRRQEAAGVTQLSDDGRTPTEQLRLLHRATTQMHQRMTALWETELRPRLAQEADIHVLNYADLSTEQRARLYERFHDEIYQVLTPLAVDPGHPFPFISNLSLSLAVLLRDRRRGTLHFARIKLPQPRLLEIEGECTRNPKPHYFVPVEQVVTAHVEELFPGMELVSVHPFRVTRNADVRRNEEEAEDLLEMISAELRERRFAEVVRLEVDRTMPEYDRQLLMRELNLRPEDVWEVDGLLDLTCLFALTEIDRPALKYEPWEPVIPPELRYEGESKDAPNIFAIIRKGDLMVHHPYDSFAVSTQRLLEEAAEDPNVLAIKQTLYRTSDDSPIVAALIRAAERGKQVAVLVEVTARFDEANNIEWAQILENAGVHVTYGLVGLKTHTKATLIVRNEEGRIRTYCHIGTGNYNPKTARLYTDLGLLTCRPELGRDIVNLFHFLTGYAPAQRYEQTLVAPVYMRDRFEALIDAEIAHQRQSGNGRIIAKMNGLDDKRMVKKLYEASQAGVQIDLIIRGHCTLRPGLPGYSDNIRVISILGRFLEHDRIFYFHNNGQPITIIGSADWRTRNLSRRVELAAPVTEPALQQRLIEILHDALNDNRSAWELDCDGTYRLRMPAPGEEVREFQVIMMKKALQRSLGR</sequence>
<keyword evidence="15" id="KW-1185">Reference proteome</keyword>
<dbReference type="SUPFAM" id="SSF143724">
    <property type="entry name" value="PHP14-like"/>
    <property type="match status" value="1"/>
</dbReference>
<dbReference type="NCBIfam" id="TIGR03705">
    <property type="entry name" value="poly_P_kin"/>
    <property type="match status" value="1"/>
</dbReference>
<feature type="binding site" evidence="8">
    <location>
        <position position="391"/>
    </location>
    <ligand>
        <name>Mg(2+)</name>
        <dbReference type="ChEBI" id="CHEBI:18420"/>
    </ligand>
</feature>
<evidence type="ECO:0000256" key="6">
    <source>
        <dbReference type="ARBA" id="ARBA00022840"/>
    </source>
</evidence>
<comment type="function">
    <text evidence="8 9">Catalyzes the reversible transfer of the terminal phosphate of ATP to form a long-chain polyphosphate (polyP).</text>
</comment>
<proteinExistence type="inferred from homology"/>
<dbReference type="Gene3D" id="3.30.870.10">
    <property type="entry name" value="Endonuclease Chain A"/>
    <property type="match status" value="2"/>
</dbReference>
<feature type="domain" description="Polyphosphate kinase middle" evidence="10">
    <location>
        <begin position="133"/>
        <end position="314"/>
    </location>
</feature>
<evidence type="ECO:0000256" key="5">
    <source>
        <dbReference type="ARBA" id="ARBA00022777"/>
    </source>
</evidence>
<dbReference type="NCBIfam" id="NF003917">
    <property type="entry name" value="PRK05443.1-1"/>
    <property type="match status" value="1"/>
</dbReference>